<dbReference type="SMR" id="A0A2J8NJH1"/>
<proteinExistence type="predicted"/>
<gene>
    <name evidence="1" type="ORF">CK820_G0010080</name>
</gene>
<organism evidence="1 2">
    <name type="scientific">Pan troglodytes</name>
    <name type="common">Chimpanzee</name>
    <dbReference type="NCBI Taxonomy" id="9598"/>
    <lineage>
        <taxon>Eukaryota</taxon>
        <taxon>Metazoa</taxon>
        <taxon>Chordata</taxon>
        <taxon>Craniata</taxon>
        <taxon>Vertebrata</taxon>
        <taxon>Euteleostomi</taxon>
        <taxon>Mammalia</taxon>
        <taxon>Eutheria</taxon>
        <taxon>Euarchontoglires</taxon>
        <taxon>Primates</taxon>
        <taxon>Haplorrhini</taxon>
        <taxon>Catarrhini</taxon>
        <taxon>Hominidae</taxon>
        <taxon>Pan</taxon>
    </lineage>
</organism>
<feature type="non-terminal residue" evidence="1">
    <location>
        <position position="49"/>
    </location>
</feature>
<name>A0A2J8NJH1_PANTR</name>
<dbReference type="EMBL" id="NBAG03000228">
    <property type="protein sequence ID" value="PNI71917.1"/>
    <property type="molecule type" value="Genomic_DNA"/>
</dbReference>
<dbReference type="InterPro" id="IPR013783">
    <property type="entry name" value="Ig-like_fold"/>
</dbReference>
<comment type="caution">
    <text evidence="1">The sequence shown here is derived from an EMBL/GenBank/DDBJ whole genome shotgun (WGS) entry which is preliminary data.</text>
</comment>
<dbReference type="Proteomes" id="UP000236370">
    <property type="component" value="Unassembled WGS sequence"/>
</dbReference>
<evidence type="ECO:0000313" key="1">
    <source>
        <dbReference type="EMBL" id="PNI71917.1"/>
    </source>
</evidence>
<reference evidence="1 2" key="1">
    <citation type="submission" date="2017-12" db="EMBL/GenBank/DDBJ databases">
        <title>High-resolution comparative analysis of great ape genomes.</title>
        <authorList>
            <person name="Pollen A."/>
            <person name="Hastie A."/>
            <person name="Hormozdiari F."/>
            <person name="Dougherty M."/>
            <person name="Liu R."/>
            <person name="Chaisson M."/>
            <person name="Hoppe E."/>
            <person name="Hill C."/>
            <person name="Pang A."/>
            <person name="Hillier L."/>
            <person name="Baker C."/>
            <person name="Armstrong J."/>
            <person name="Shendure J."/>
            <person name="Paten B."/>
            <person name="Wilson R."/>
            <person name="Chao H."/>
            <person name="Schneider V."/>
            <person name="Ventura M."/>
            <person name="Kronenberg Z."/>
            <person name="Murali S."/>
            <person name="Gordon D."/>
            <person name="Cantsilieris S."/>
            <person name="Munson K."/>
            <person name="Nelson B."/>
            <person name="Raja A."/>
            <person name="Underwood J."/>
            <person name="Diekhans M."/>
            <person name="Fiddes I."/>
            <person name="Haussler D."/>
            <person name="Eichler E."/>
        </authorList>
    </citation>
    <scope>NUCLEOTIDE SEQUENCE [LARGE SCALE GENOMIC DNA]</scope>
    <source>
        <strain evidence="1">Yerkes chimp pedigree #C0471</strain>
    </source>
</reference>
<evidence type="ECO:0000313" key="2">
    <source>
        <dbReference type="Proteomes" id="UP000236370"/>
    </source>
</evidence>
<dbReference type="AlphaFoldDB" id="A0A2J8NJH1"/>
<sequence>MRHTNYSFSPWHGFTIHRAKFIQSQDYQCSALMGGRKVMSISIRLKVQK</sequence>
<accession>A0A2J8NJH1</accession>
<protein>
    <submittedName>
        <fullName evidence="1">CSF1R isoform 9</fullName>
    </submittedName>
</protein>
<dbReference type="Gene3D" id="2.60.40.10">
    <property type="entry name" value="Immunoglobulins"/>
    <property type="match status" value="1"/>
</dbReference>